<evidence type="ECO:0008006" key="4">
    <source>
        <dbReference type="Google" id="ProtNLM"/>
    </source>
</evidence>
<evidence type="ECO:0000256" key="1">
    <source>
        <dbReference type="SAM" id="Phobius"/>
    </source>
</evidence>
<name>A0A0N1P2D3_9EURO</name>
<dbReference type="InterPro" id="IPR025363">
    <property type="entry name" value="DUF4267"/>
</dbReference>
<dbReference type="AlphaFoldDB" id="A0A0N1P2D3"/>
<dbReference type="Proteomes" id="UP000038010">
    <property type="component" value="Unassembled WGS sequence"/>
</dbReference>
<organism evidence="2 3">
    <name type="scientific">Cyphellophora attinorum</name>
    <dbReference type="NCBI Taxonomy" id="1664694"/>
    <lineage>
        <taxon>Eukaryota</taxon>
        <taxon>Fungi</taxon>
        <taxon>Dikarya</taxon>
        <taxon>Ascomycota</taxon>
        <taxon>Pezizomycotina</taxon>
        <taxon>Eurotiomycetes</taxon>
        <taxon>Chaetothyriomycetidae</taxon>
        <taxon>Chaetothyriales</taxon>
        <taxon>Cyphellophoraceae</taxon>
        <taxon>Cyphellophora</taxon>
    </lineage>
</organism>
<dbReference type="RefSeq" id="XP_018002228.1">
    <property type="nucleotide sequence ID" value="XM_018150073.1"/>
</dbReference>
<reference evidence="2 3" key="1">
    <citation type="submission" date="2015-06" db="EMBL/GenBank/DDBJ databases">
        <title>Draft genome of the ant-associated black yeast Phialophora attae CBS 131958.</title>
        <authorList>
            <person name="Moreno L.F."/>
            <person name="Stielow B.J."/>
            <person name="de Hoog S."/>
            <person name="Vicente V.A."/>
            <person name="Weiss V.A."/>
            <person name="de Vries M."/>
            <person name="Cruz L.M."/>
            <person name="Souza E.M."/>
        </authorList>
    </citation>
    <scope>NUCLEOTIDE SEQUENCE [LARGE SCALE GENOMIC DNA]</scope>
    <source>
        <strain evidence="2 3">CBS 131958</strain>
    </source>
</reference>
<feature type="transmembrane region" description="Helical" evidence="1">
    <location>
        <begin position="6"/>
        <end position="26"/>
    </location>
</feature>
<keyword evidence="1" id="KW-0812">Transmembrane</keyword>
<comment type="caution">
    <text evidence="2">The sequence shown here is derived from an EMBL/GenBank/DDBJ whole genome shotgun (WGS) entry which is preliminary data.</text>
</comment>
<dbReference type="GeneID" id="28741953"/>
<keyword evidence="1" id="KW-1133">Transmembrane helix</keyword>
<sequence>MPHPIFMYSALGMGLILGGFGLNGSFRPDAHLVALGFPAHTDPKAQKLNYALMRIWGIRNIAVSALVTLIWSTGNERLMAQALCAVLPIPIVDGFVSRALIGGGEGQHWSFPPVMVVVIAGLFGFFD</sequence>
<dbReference type="OrthoDB" id="5216128at2759"/>
<dbReference type="VEuPathDB" id="FungiDB:AB675_9531"/>
<gene>
    <name evidence="2" type="ORF">AB675_9531</name>
</gene>
<dbReference type="EMBL" id="LFJN01000007">
    <property type="protein sequence ID" value="KPI42265.1"/>
    <property type="molecule type" value="Genomic_DNA"/>
</dbReference>
<protein>
    <recommendedName>
        <fullName evidence="4">Integral membrane protein</fullName>
    </recommendedName>
</protein>
<dbReference type="Pfam" id="PF14087">
    <property type="entry name" value="DUF4267"/>
    <property type="match status" value="1"/>
</dbReference>
<accession>A0A0N1P2D3</accession>
<proteinExistence type="predicted"/>
<keyword evidence="3" id="KW-1185">Reference proteome</keyword>
<evidence type="ECO:0000313" key="2">
    <source>
        <dbReference type="EMBL" id="KPI42265.1"/>
    </source>
</evidence>
<evidence type="ECO:0000313" key="3">
    <source>
        <dbReference type="Proteomes" id="UP000038010"/>
    </source>
</evidence>
<keyword evidence="1" id="KW-0472">Membrane</keyword>
<feature type="transmembrane region" description="Helical" evidence="1">
    <location>
        <begin position="51"/>
        <end position="72"/>
    </location>
</feature>
<feature type="transmembrane region" description="Helical" evidence="1">
    <location>
        <begin position="108"/>
        <end position="126"/>
    </location>
</feature>